<accession>A0A1I5NX08</accession>
<dbReference type="AlphaFoldDB" id="A0A1I5NX08"/>
<feature type="domain" description="Cobalamin adenosyltransferase-like" evidence="16">
    <location>
        <begin position="4"/>
        <end position="167"/>
    </location>
</feature>
<dbReference type="Proteomes" id="UP000198892">
    <property type="component" value="Unassembled WGS sequence"/>
</dbReference>
<dbReference type="InterPro" id="IPR036451">
    <property type="entry name" value="CblAdoTrfase-like_sf"/>
</dbReference>
<evidence type="ECO:0000256" key="5">
    <source>
        <dbReference type="ARBA" id="ARBA00020963"/>
    </source>
</evidence>
<dbReference type="Gene3D" id="1.20.1200.10">
    <property type="entry name" value="Cobalamin adenosyltransferase-like"/>
    <property type="match status" value="1"/>
</dbReference>
<evidence type="ECO:0000256" key="7">
    <source>
        <dbReference type="ARBA" id="ARBA00022679"/>
    </source>
</evidence>
<reference evidence="18" key="1">
    <citation type="submission" date="2016-10" db="EMBL/GenBank/DDBJ databases">
        <authorList>
            <person name="Varghese N."/>
            <person name="Submissions S."/>
        </authorList>
    </citation>
    <scope>NUCLEOTIDE SEQUENCE [LARGE SCALE GENOMIC DNA]</scope>
    <source>
        <strain evidence="18">S7</strain>
    </source>
</reference>
<dbReference type="InterPro" id="IPR016030">
    <property type="entry name" value="CblAdoTrfase-like"/>
</dbReference>
<comment type="pathway">
    <text evidence="1 15">Cofactor biosynthesis; adenosylcobalamin biosynthesis; adenosylcobalamin from cob(II)yrinate a,c-diamide: step 2/7.</text>
</comment>
<keyword evidence="9 15" id="KW-0067">ATP-binding</keyword>
<keyword evidence="6 15" id="KW-0169">Cobalamin biosynthesis</keyword>
<evidence type="ECO:0000256" key="11">
    <source>
        <dbReference type="ARBA" id="ARBA00033334"/>
    </source>
</evidence>
<evidence type="ECO:0000256" key="1">
    <source>
        <dbReference type="ARBA" id="ARBA00005121"/>
    </source>
</evidence>
<name>A0A1I5NX08_9BACI</name>
<dbReference type="NCBIfam" id="TIGR00636">
    <property type="entry name" value="PduO_Nterm"/>
    <property type="match status" value="1"/>
</dbReference>
<proteinExistence type="inferred from homology"/>
<comment type="catalytic activity">
    <reaction evidence="13 15">
        <text>2 cob(II)yrinate a,c diamide + reduced [electron-transfer flavoprotein] + 2 ATP = 2 adenosylcob(III)yrinate a,c-diamide + 2 triphosphate + oxidized [electron-transfer flavoprotein] + 3 H(+)</text>
        <dbReference type="Rhea" id="RHEA:11528"/>
        <dbReference type="Rhea" id="RHEA-COMP:10685"/>
        <dbReference type="Rhea" id="RHEA-COMP:10686"/>
        <dbReference type="ChEBI" id="CHEBI:15378"/>
        <dbReference type="ChEBI" id="CHEBI:18036"/>
        <dbReference type="ChEBI" id="CHEBI:30616"/>
        <dbReference type="ChEBI" id="CHEBI:57692"/>
        <dbReference type="ChEBI" id="CHEBI:58307"/>
        <dbReference type="ChEBI" id="CHEBI:58503"/>
        <dbReference type="ChEBI" id="CHEBI:58537"/>
        <dbReference type="EC" id="2.5.1.17"/>
    </reaction>
</comment>
<evidence type="ECO:0000313" key="17">
    <source>
        <dbReference type="EMBL" id="SFP26267.1"/>
    </source>
</evidence>
<evidence type="ECO:0000313" key="18">
    <source>
        <dbReference type="Proteomes" id="UP000198892"/>
    </source>
</evidence>
<comment type="similarity">
    <text evidence="2 15">Belongs to the Cob(I)alamin adenosyltransferase family.</text>
</comment>
<dbReference type="EMBL" id="FOXD01000003">
    <property type="protein sequence ID" value="SFP26267.1"/>
    <property type="molecule type" value="Genomic_DNA"/>
</dbReference>
<evidence type="ECO:0000256" key="8">
    <source>
        <dbReference type="ARBA" id="ARBA00022741"/>
    </source>
</evidence>
<comment type="catalytic activity">
    <reaction evidence="14 15">
        <text>2 cob(II)alamin + reduced [electron-transfer flavoprotein] + 2 ATP = 2 adenosylcob(III)alamin + 2 triphosphate + oxidized [electron-transfer flavoprotein] + 3 H(+)</text>
        <dbReference type="Rhea" id="RHEA:28671"/>
        <dbReference type="Rhea" id="RHEA-COMP:10685"/>
        <dbReference type="Rhea" id="RHEA-COMP:10686"/>
        <dbReference type="ChEBI" id="CHEBI:15378"/>
        <dbReference type="ChEBI" id="CHEBI:16304"/>
        <dbReference type="ChEBI" id="CHEBI:18036"/>
        <dbReference type="ChEBI" id="CHEBI:18408"/>
        <dbReference type="ChEBI" id="CHEBI:30616"/>
        <dbReference type="ChEBI" id="CHEBI:57692"/>
        <dbReference type="ChEBI" id="CHEBI:58307"/>
        <dbReference type="EC" id="2.5.1.17"/>
    </reaction>
</comment>
<keyword evidence="18" id="KW-1185">Reference proteome</keyword>
<evidence type="ECO:0000256" key="12">
    <source>
        <dbReference type="ARBA" id="ARBA00033354"/>
    </source>
</evidence>
<keyword evidence="7 15" id="KW-0808">Transferase</keyword>
<keyword evidence="8 15" id="KW-0547">Nucleotide-binding</keyword>
<evidence type="ECO:0000256" key="9">
    <source>
        <dbReference type="ARBA" id="ARBA00022840"/>
    </source>
</evidence>
<dbReference type="GO" id="GO:0005524">
    <property type="term" value="F:ATP binding"/>
    <property type="evidence" value="ECO:0007669"/>
    <property type="project" value="UniProtKB-UniRule"/>
</dbReference>
<organism evidence="17 18">
    <name type="scientific">Salibacterium halotolerans</name>
    <dbReference type="NCBI Taxonomy" id="1884432"/>
    <lineage>
        <taxon>Bacteria</taxon>
        <taxon>Bacillati</taxon>
        <taxon>Bacillota</taxon>
        <taxon>Bacilli</taxon>
        <taxon>Bacillales</taxon>
        <taxon>Bacillaceae</taxon>
    </lineage>
</organism>
<dbReference type="GO" id="GO:0008817">
    <property type="term" value="F:corrinoid adenosyltransferase activity"/>
    <property type="evidence" value="ECO:0007669"/>
    <property type="project" value="UniProtKB-UniRule"/>
</dbReference>
<dbReference type="EC" id="2.5.1.17" evidence="4 15"/>
<dbReference type="FunFam" id="1.20.1200.10:FF:000001">
    <property type="entry name" value="Cob(I)yrinic acid a,c-diamide adenosyltransferase"/>
    <property type="match status" value="1"/>
</dbReference>
<evidence type="ECO:0000256" key="3">
    <source>
        <dbReference type="ARBA" id="ARBA00011233"/>
    </source>
</evidence>
<evidence type="ECO:0000256" key="13">
    <source>
        <dbReference type="ARBA" id="ARBA00048555"/>
    </source>
</evidence>
<evidence type="ECO:0000259" key="16">
    <source>
        <dbReference type="Pfam" id="PF01923"/>
    </source>
</evidence>
<evidence type="ECO:0000256" key="15">
    <source>
        <dbReference type="RuleBase" id="RU366026"/>
    </source>
</evidence>
<evidence type="ECO:0000256" key="6">
    <source>
        <dbReference type="ARBA" id="ARBA00022573"/>
    </source>
</evidence>
<dbReference type="Pfam" id="PF01923">
    <property type="entry name" value="Cob_adeno_trans"/>
    <property type="match status" value="1"/>
</dbReference>
<dbReference type="STRING" id="1884432.SAMN05518683_103310"/>
<comment type="subunit">
    <text evidence="3">Homotrimer.</text>
</comment>
<dbReference type="InterPro" id="IPR029499">
    <property type="entry name" value="PduO-typ"/>
</dbReference>
<evidence type="ECO:0000256" key="14">
    <source>
        <dbReference type="ARBA" id="ARBA00048692"/>
    </source>
</evidence>
<gene>
    <name evidence="17" type="ORF">SAMN05518683_103310</name>
</gene>
<sequence>MVRLYTRSGDKGRTRVIGGTRDKDDIRVEAYGTCDELNAFTAKAEAVLDKQLFPDIAAELTRIQHELFDCGSDLASVKEDAVWKMDDQPVSRLEKSIDVYTEEAPELQRFILPGGSSAAAELHICRTIARRTERIITALAKEETMNGEVLTYINRLSDYFFAAARVVNSRMNVADVEYERSAVVFRAHHDKT</sequence>
<evidence type="ECO:0000256" key="4">
    <source>
        <dbReference type="ARBA" id="ARBA00012454"/>
    </source>
</evidence>
<dbReference type="UniPathway" id="UPA00148">
    <property type="reaction ID" value="UER00233"/>
</dbReference>
<dbReference type="GO" id="GO:0009236">
    <property type="term" value="P:cobalamin biosynthetic process"/>
    <property type="evidence" value="ECO:0007669"/>
    <property type="project" value="UniProtKB-UniRule"/>
</dbReference>
<dbReference type="PANTHER" id="PTHR12213">
    <property type="entry name" value="CORRINOID ADENOSYLTRANSFERASE"/>
    <property type="match status" value="1"/>
</dbReference>
<dbReference type="PANTHER" id="PTHR12213:SF0">
    <property type="entry name" value="CORRINOID ADENOSYLTRANSFERASE MMAB"/>
    <property type="match status" value="1"/>
</dbReference>
<dbReference type="SUPFAM" id="SSF89028">
    <property type="entry name" value="Cobalamin adenosyltransferase-like"/>
    <property type="match status" value="1"/>
</dbReference>
<protein>
    <recommendedName>
        <fullName evidence="5 15">Corrinoid adenosyltransferase</fullName>
        <ecNumber evidence="4 15">2.5.1.17</ecNumber>
    </recommendedName>
    <alternativeName>
        <fullName evidence="10 15">Cob(II)alamin adenosyltransferase</fullName>
    </alternativeName>
    <alternativeName>
        <fullName evidence="12 15">Cob(II)yrinic acid a,c-diamide adenosyltransferase</fullName>
    </alternativeName>
    <alternativeName>
        <fullName evidence="11 15">Cobinamide/cobalamin adenosyltransferase</fullName>
    </alternativeName>
</protein>
<evidence type="ECO:0000256" key="10">
    <source>
        <dbReference type="ARBA" id="ARBA00031529"/>
    </source>
</evidence>
<evidence type="ECO:0000256" key="2">
    <source>
        <dbReference type="ARBA" id="ARBA00007487"/>
    </source>
</evidence>